<dbReference type="GeneID" id="92273549"/>
<evidence type="ECO:0000313" key="5">
    <source>
        <dbReference type="Proteomes" id="UP000216001"/>
    </source>
</evidence>
<dbReference type="Proteomes" id="UP000216001">
    <property type="component" value="Unassembled WGS sequence"/>
</dbReference>
<feature type="transmembrane region" description="Helical" evidence="1">
    <location>
        <begin position="6"/>
        <end position="24"/>
    </location>
</feature>
<protein>
    <submittedName>
        <fullName evidence="4">Uncharacterized protein</fullName>
    </submittedName>
</protein>
<reference evidence="3" key="3">
    <citation type="submission" date="2021-07" db="EMBL/GenBank/DDBJ databases">
        <authorList>
            <person name="Stanton E."/>
        </authorList>
    </citation>
    <scope>NUCLEOTIDE SEQUENCE</scope>
    <source>
        <strain evidence="3">2021EL-01139</strain>
    </source>
</reference>
<dbReference type="RefSeq" id="WP_004905400.1">
    <property type="nucleotide sequence ID" value="NZ_ABDWLN020000017.1"/>
</dbReference>
<name>A0A264VQL1_PRORE</name>
<dbReference type="Proteomes" id="UP001155882">
    <property type="component" value="Unassembled WGS sequence"/>
</dbReference>
<gene>
    <name evidence="4" type="ORF">CHI95_15840</name>
    <name evidence="2" type="ORF">GHA_01656</name>
    <name evidence="3" type="ORF">KYI77_03325</name>
</gene>
<evidence type="ECO:0000256" key="1">
    <source>
        <dbReference type="SAM" id="Phobius"/>
    </source>
</evidence>
<dbReference type="EMBL" id="NOWC01000020">
    <property type="protein sequence ID" value="OZS73593.1"/>
    <property type="molecule type" value="Genomic_DNA"/>
</dbReference>
<evidence type="ECO:0000313" key="4">
    <source>
        <dbReference type="EMBL" id="OZS73593.1"/>
    </source>
</evidence>
<dbReference type="EMBL" id="CAHPSF010000003">
    <property type="protein sequence ID" value="CAB5687171.1"/>
    <property type="molecule type" value="Genomic_DNA"/>
</dbReference>
<keyword evidence="1" id="KW-1133">Transmembrane helix</keyword>
<dbReference type="InterPro" id="IPR031854">
    <property type="entry name" value="FidL-like"/>
</dbReference>
<dbReference type="EMBL" id="JAHWLI010000006">
    <property type="protein sequence ID" value="MBW3115493.1"/>
    <property type="molecule type" value="Genomic_DNA"/>
</dbReference>
<keyword evidence="1" id="KW-0472">Membrane</keyword>
<comment type="caution">
    <text evidence="4">The sequence shown here is derived from an EMBL/GenBank/DDBJ whole genome shotgun (WGS) entry which is preliminary data.</text>
</comment>
<accession>A0A264VQL1</accession>
<dbReference type="Proteomes" id="UP000834611">
    <property type="component" value="Unassembled WGS sequence"/>
</dbReference>
<reference evidence="4 5" key="1">
    <citation type="submission" date="2017-07" db="EMBL/GenBank/DDBJ databases">
        <title>blaIMP-27 on transferable plasmids in Proteus mirabilis and Providencia rettgeri.</title>
        <authorList>
            <person name="Potter R."/>
        </authorList>
    </citation>
    <scope>NUCLEOTIDE SEQUENCE [LARGE SCALE GENOMIC DNA]</scope>
    <source>
        <strain evidence="4 5">PR1</strain>
    </source>
</reference>
<dbReference type="Pfam" id="PF15941">
    <property type="entry name" value="FidL_like"/>
    <property type="match status" value="1"/>
</dbReference>
<dbReference type="AlphaFoldDB" id="A0A264VQL1"/>
<evidence type="ECO:0000313" key="2">
    <source>
        <dbReference type="EMBL" id="CAB5687171.1"/>
    </source>
</evidence>
<evidence type="ECO:0000313" key="3">
    <source>
        <dbReference type="EMBL" id="MBW3115493.1"/>
    </source>
</evidence>
<organism evidence="4 5">
    <name type="scientific">Providencia rettgeri</name>
    <dbReference type="NCBI Taxonomy" id="587"/>
    <lineage>
        <taxon>Bacteria</taxon>
        <taxon>Pseudomonadati</taxon>
        <taxon>Pseudomonadota</taxon>
        <taxon>Gammaproteobacteria</taxon>
        <taxon>Enterobacterales</taxon>
        <taxon>Morganellaceae</taxon>
        <taxon>Providencia</taxon>
    </lineage>
</organism>
<proteinExistence type="predicted"/>
<reference evidence="2" key="2">
    <citation type="submission" date="2020-05" db="EMBL/GenBank/DDBJ databases">
        <authorList>
            <person name="Delgado-Blas J."/>
        </authorList>
    </citation>
    <scope>NUCLEOTIDE SEQUENCE</scope>
    <source>
        <strain evidence="2">BB1453</strain>
    </source>
</reference>
<sequence>MTNKTLYSLILLFSLIIVFLLFNLNLEKSKTQYCEATVSSNFILANNKSSYTLNMKLVKNNDNSGYIKLLGTITTDKTYTVNRVVHFNQSSRKYIKDLKLTISYDRKSSNDNVPDDIFEKYFKAFNLNSIAYVEIDEITSDWYLFSSSFGPYFVCSRQDKLNTI</sequence>
<keyword evidence="1" id="KW-0812">Transmembrane</keyword>